<keyword evidence="1" id="KW-0677">Repeat</keyword>
<sequence length="497" mass="56074">MVMLRQCINFHVSNVRRKVDRAALGASSALYLGKELGPLSQLHHGVKGTVYAVDSRTLYLHDFHYDGAGPAAYFYVGSSKSPSAAGAIRLRDERGGGSPLRRYRGEGLTLSLPDGKTLRDVTWFSVWCDEYSVNFGSVSIPANFEYPKPAKLSALRGVHAVSSDPVVVVDAQTLLIPNFSYDGEAPDAKFWVGRGEKPSPQGIRIPDENGKETPLRKYDKKTIVLTLPGELTVFDIGHFAVWCEAFTVNFGHIPLPRSQLSNVPPSLKMLGVSPQSRNKELAEGAAPARPGVRPTPPRRSKPIARLDATTYRPSRLGAGPLVALLEQADPHSHHRRANNYSPFPDQLLANPKTQSKDQYRQRDGIQNGSNEQEERYKNQQNIDYAQGVNHRQHEQSQQTENENYRRQQLQNLYHKELLDRQNQELLYQQQLYEQQRRAYEQELQNQQYLRQPEPYRYQLLPYAFGTSQGQRDNHEAPGVVTIQRSIDLDPVTGSRPQ</sequence>
<proteinExistence type="predicted"/>
<feature type="domain" description="DM13" evidence="3">
    <location>
        <begin position="142"/>
        <end position="256"/>
    </location>
</feature>
<name>A0ABN8IRB2_9NEOP</name>
<keyword evidence="5" id="KW-1185">Reference proteome</keyword>
<accession>A0ABN8IRB2</accession>
<evidence type="ECO:0000256" key="2">
    <source>
        <dbReference type="SAM" id="MobiDB-lite"/>
    </source>
</evidence>
<organism evidence="4 5">
    <name type="scientific">Iphiclides podalirius</name>
    <name type="common">scarce swallowtail</name>
    <dbReference type="NCBI Taxonomy" id="110791"/>
    <lineage>
        <taxon>Eukaryota</taxon>
        <taxon>Metazoa</taxon>
        <taxon>Ecdysozoa</taxon>
        <taxon>Arthropoda</taxon>
        <taxon>Hexapoda</taxon>
        <taxon>Insecta</taxon>
        <taxon>Pterygota</taxon>
        <taxon>Neoptera</taxon>
        <taxon>Endopterygota</taxon>
        <taxon>Lepidoptera</taxon>
        <taxon>Glossata</taxon>
        <taxon>Ditrysia</taxon>
        <taxon>Papilionoidea</taxon>
        <taxon>Papilionidae</taxon>
        <taxon>Papilioninae</taxon>
        <taxon>Iphiclides</taxon>
    </lineage>
</organism>
<evidence type="ECO:0000259" key="3">
    <source>
        <dbReference type="PROSITE" id="PS51549"/>
    </source>
</evidence>
<dbReference type="InterPro" id="IPR019545">
    <property type="entry name" value="DM13_domain"/>
</dbReference>
<dbReference type="EMBL" id="OW152838">
    <property type="protein sequence ID" value="CAH2058942.1"/>
    <property type="molecule type" value="Genomic_DNA"/>
</dbReference>
<evidence type="ECO:0000313" key="5">
    <source>
        <dbReference type="Proteomes" id="UP000837857"/>
    </source>
</evidence>
<dbReference type="SMART" id="SM00686">
    <property type="entry name" value="DM13"/>
    <property type="match status" value="2"/>
</dbReference>
<dbReference type="Pfam" id="PF10517">
    <property type="entry name" value="DM13"/>
    <property type="match status" value="2"/>
</dbReference>
<dbReference type="PANTHER" id="PTHR24036">
    <property type="entry name" value="SKELETOR-RELATED"/>
    <property type="match status" value="1"/>
</dbReference>
<feature type="region of interest" description="Disordered" evidence="2">
    <location>
        <begin position="329"/>
        <end position="375"/>
    </location>
</feature>
<protein>
    <recommendedName>
        <fullName evidence="3">DM13 domain-containing protein</fullName>
    </recommendedName>
</protein>
<dbReference type="PANTHER" id="PTHR24036:SF13">
    <property type="entry name" value="PROTEIN SKELETOR, ISOFORMS D_E"/>
    <property type="match status" value="1"/>
</dbReference>
<feature type="compositionally biased region" description="Basic and acidic residues" evidence="2">
    <location>
        <begin position="354"/>
        <end position="363"/>
    </location>
</feature>
<dbReference type="InterPro" id="IPR052126">
    <property type="entry name" value="Spindle_Org/Thrombomodulin"/>
</dbReference>
<feature type="domain" description="DM13" evidence="3">
    <location>
        <begin position="33"/>
        <end position="141"/>
    </location>
</feature>
<feature type="region of interest" description="Disordered" evidence="2">
    <location>
        <begin position="269"/>
        <end position="314"/>
    </location>
</feature>
<reference evidence="4" key="1">
    <citation type="submission" date="2022-03" db="EMBL/GenBank/DDBJ databases">
        <authorList>
            <person name="Martin H S."/>
        </authorList>
    </citation>
    <scope>NUCLEOTIDE SEQUENCE</scope>
</reference>
<evidence type="ECO:0000256" key="1">
    <source>
        <dbReference type="ARBA" id="ARBA00022737"/>
    </source>
</evidence>
<gene>
    <name evidence="4" type="ORF">IPOD504_LOCUS10645</name>
</gene>
<dbReference type="PROSITE" id="PS51549">
    <property type="entry name" value="DM13"/>
    <property type="match status" value="2"/>
</dbReference>
<feature type="non-terminal residue" evidence="4">
    <location>
        <position position="497"/>
    </location>
</feature>
<dbReference type="Proteomes" id="UP000837857">
    <property type="component" value="Chromosome 26"/>
</dbReference>
<evidence type="ECO:0000313" key="4">
    <source>
        <dbReference type="EMBL" id="CAH2058942.1"/>
    </source>
</evidence>